<name>A0A0A9BCV4_ARUDO</name>
<organism evidence="2">
    <name type="scientific">Arundo donax</name>
    <name type="common">Giant reed</name>
    <name type="synonym">Donax arundinaceus</name>
    <dbReference type="NCBI Taxonomy" id="35708"/>
    <lineage>
        <taxon>Eukaryota</taxon>
        <taxon>Viridiplantae</taxon>
        <taxon>Streptophyta</taxon>
        <taxon>Embryophyta</taxon>
        <taxon>Tracheophyta</taxon>
        <taxon>Spermatophyta</taxon>
        <taxon>Magnoliopsida</taxon>
        <taxon>Liliopsida</taxon>
        <taxon>Poales</taxon>
        <taxon>Poaceae</taxon>
        <taxon>PACMAD clade</taxon>
        <taxon>Arundinoideae</taxon>
        <taxon>Arundineae</taxon>
        <taxon>Arundo</taxon>
    </lineage>
</organism>
<evidence type="ECO:0000313" key="2">
    <source>
        <dbReference type="EMBL" id="JAD59060.1"/>
    </source>
</evidence>
<feature type="compositionally biased region" description="Low complexity" evidence="1">
    <location>
        <begin position="7"/>
        <end position="31"/>
    </location>
</feature>
<accession>A0A0A9BCV4</accession>
<feature type="region of interest" description="Disordered" evidence="1">
    <location>
        <begin position="1"/>
        <end position="59"/>
    </location>
</feature>
<dbReference type="EMBL" id="GBRH01238835">
    <property type="protein sequence ID" value="JAD59060.1"/>
    <property type="molecule type" value="Transcribed_RNA"/>
</dbReference>
<reference evidence="2" key="1">
    <citation type="submission" date="2014-09" db="EMBL/GenBank/DDBJ databases">
        <authorList>
            <person name="Magalhaes I.L.F."/>
            <person name="Oliveira U."/>
            <person name="Santos F.R."/>
            <person name="Vidigal T.H.D.A."/>
            <person name="Brescovit A.D."/>
            <person name="Santos A.J."/>
        </authorList>
    </citation>
    <scope>NUCLEOTIDE SEQUENCE</scope>
    <source>
        <tissue evidence="2">Shoot tissue taken approximately 20 cm above the soil surface</tissue>
    </source>
</reference>
<reference evidence="2" key="2">
    <citation type="journal article" date="2015" name="Data Brief">
        <title>Shoot transcriptome of the giant reed, Arundo donax.</title>
        <authorList>
            <person name="Barrero R.A."/>
            <person name="Guerrero F.D."/>
            <person name="Moolhuijzen P."/>
            <person name="Goolsby J.A."/>
            <person name="Tidwell J."/>
            <person name="Bellgard S.E."/>
            <person name="Bellgard M.I."/>
        </authorList>
    </citation>
    <scope>NUCLEOTIDE SEQUENCE</scope>
    <source>
        <tissue evidence="2">Shoot tissue taken approximately 20 cm above the soil surface</tissue>
    </source>
</reference>
<protein>
    <submittedName>
        <fullName evidence="2">CesA-9</fullName>
    </submittedName>
</protein>
<sequence>MGAGRCARSAATAWARRRTASSSPHAMSASSRCAGPATSTSARVTPKRAHSARPSTSATSEALWYAVTKVRTLSRALRHLNTNQKGEMVLLTIVPWRLTRT</sequence>
<evidence type="ECO:0000256" key="1">
    <source>
        <dbReference type="SAM" id="MobiDB-lite"/>
    </source>
</evidence>
<proteinExistence type="predicted"/>
<dbReference type="AlphaFoldDB" id="A0A0A9BCV4"/>